<name>A0A397FZ74_ASPTH</name>
<comment type="caution">
    <text evidence="2">The sequence shown here is derived from an EMBL/GenBank/DDBJ whole genome shotgun (WGS) entry which is preliminary data.</text>
</comment>
<evidence type="ECO:0000256" key="1">
    <source>
        <dbReference type="SAM" id="MobiDB-lite"/>
    </source>
</evidence>
<feature type="region of interest" description="Disordered" evidence="1">
    <location>
        <begin position="244"/>
        <end position="362"/>
    </location>
</feature>
<keyword evidence="3" id="KW-1185">Reference proteome</keyword>
<feature type="compositionally biased region" description="Polar residues" evidence="1">
    <location>
        <begin position="244"/>
        <end position="254"/>
    </location>
</feature>
<dbReference type="VEuPathDB" id="FungiDB:CDV56_100197"/>
<feature type="compositionally biased region" description="Polar residues" evidence="1">
    <location>
        <begin position="198"/>
        <end position="214"/>
    </location>
</feature>
<feature type="region of interest" description="Disordered" evidence="1">
    <location>
        <begin position="841"/>
        <end position="870"/>
    </location>
</feature>
<feature type="compositionally biased region" description="Polar residues" evidence="1">
    <location>
        <begin position="271"/>
        <end position="281"/>
    </location>
</feature>
<accession>A0A397FZ74</accession>
<dbReference type="RefSeq" id="XP_026609502.1">
    <property type="nucleotide sequence ID" value="XM_026753816.1"/>
</dbReference>
<dbReference type="Proteomes" id="UP000215305">
    <property type="component" value="Unassembled WGS sequence"/>
</dbReference>
<evidence type="ECO:0000313" key="3">
    <source>
        <dbReference type="Proteomes" id="UP000215305"/>
    </source>
</evidence>
<gene>
    <name evidence="2" type="ORF">CDV56_100197</name>
</gene>
<feature type="compositionally biased region" description="Basic and acidic residues" evidence="1">
    <location>
        <begin position="340"/>
        <end position="352"/>
    </location>
</feature>
<organism evidence="2 3">
    <name type="scientific">Aspergillus thermomutatus</name>
    <name type="common">Neosartorya pseudofischeri</name>
    <dbReference type="NCBI Taxonomy" id="41047"/>
    <lineage>
        <taxon>Eukaryota</taxon>
        <taxon>Fungi</taxon>
        <taxon>Dikarya</taxon>
        <taxon>Ascomycota</taxon>
        <taxon>Pezizomycotina</taxon>
        <taxon>Eurotiomycetes</taxon>
        <taxon>Eurotiomycetidae</taxon>
        <taxon>Eurotiales</taxon>
        <taxon>Aspergillaceae</taxon>
        <taxon>Aspergillus</taxon>
        <taxon>Aspergillus subgen. Fumigati</taxon>
    </lineage>
</organism>
<feature type="compositionally biased region" description="Acidic residues" evidence="1">
    <location>
        <begin position="302"/>
        <end position="339"/>
    </location>
</feature>
<dbReference type="AlphaFoldDB" id="A0A397FZ74"/>
<feature type="compositionally biased region" description="Low complexity" evidence="1">
    <location>
        <begin position="255"/>
        <end position="266"/>
    </location>
</feature>
<dbReference type="EMBL" id="NKHU02000516">
    <property type="protein sequence ID" value="RHZ43109.1"/>
    <property type="molecule type" value="Genomic_DNA"/>
</dbReference>
<feature type="compositionally biased region" description="Basic residues" evidence="1">
    <location>
        <begin position="178"/>
        <end position="191"/>
    </location>
</feature>
<sequence length="942" mass="107111">MQHRHNHILTLICRGMDRVLDRARATLERTQTSIREIFGCRMPGQRTRKRPLGRLQPETERRYVRYWKQFLCFLIRAICLSREDRKRLLGVHLDKEQERTLEILWGTLNRYLECPDLDVWTDDDNPFQAQLQLPGRRRRLADRLNTGSEQGQPPCESREATTTPQPEAHPPSLGSSRRYTKRPRSMQRHRSCSHESDNSLSLHSSRPARQQRNCKQPRLDCPLRAEPPVLQRAVAVCIPIYSSIQSPAPDSTWTSSVPKSDSDPVVLHSSPGINSDNSSTEVAEATTDETGSVYSDSHGSDTEDDEQEAAEELEDNMVDDEEEDEDEDEDEDGSSLDPDEPLRGSEELDSRSDPCWGEAAPEHPLPGQFPALPAAAEEWISEVLVSLCISCLTTDAIYRCGDKFYSSLVAFAAVLGIRPQNCSFYEPYYYTTKLAGIAWVARLLLLEYALPIRRYRFISDVPSRDSYRFHVRRAQEIQGIYGAWDTFFPLNDILAMLVTVYHHQLPDSGLPLARLRQWVQQVIESATTLLEHNLLLGHRSPVDVRSLVDNPVECRSGFSFLDVPVNRLRATAAPILGLTENPPAGVAPLRRHGQWDPPSVRRYQQSVRMFLHQLMLAIQLSWGQPSRGSELMTVKWRKTAAAPRNLYIHEGEMVIITHDHEAWGRTARQHICARFLPPSVSRLVLLYLLHVRPFMATLVPWIAPTQLRKALSSCDLFTAPGFKSPSNARRGPYGRLLQQSSREFFGHFTLKALTYRHLLIAITKKHLKAKATVVDLRSAAENLDSIFAAQAGHSGSVNRHIYGVEESQPLQPLQPLPEMLHLYQYASHQWHQFILAPVEDPRPAPVSGSPSMSSPGPEQPPMLPDHTPQQGVHRRQLLPWDFFRFYPRWHLLLCSRCHRAVTRTSAQDHLQAHCTLGITPAHEVMLLNTLDLHNLQDIHPVL</sequence>
<protein>
    <submittedName>
        <fullName evidence="2">Uncharacterized protein</fullName>
    </submittedName>
</protein>
<feature type="compositionally biased region" description="Polar residues" evidence="1">
    <location>
        <begin position="288"/>
        <end position="297"/>
    </location>
</feature>
<feature type="compositionally biased region" description="Low complexity" evidence="1">
    <location>
        <begin position="845"/>
        <end position="856"/>
    </location>
</feature>
<proteinExistence type="predicted"/>
<dbReference type="GeneID" id="38122171"/>
<reference evidence="2" key="1">
    <citation type="submission" date="2018-08" db="EMBL/GenBank/DDBJ databases">
        <title>Draft genome sequence of azole-resistant Aspergillus thermomutatus (Neosartorya pseudofischeri) strain HMR AF 39, isolated from a human nasal aspirate.</title>
        <authorList>
            <person name="Parent-Michaud M."/>
            <person name="Dufresne P.J."/>
            <person name="Fournier E."/>
            <person name="Martineau C."/>
            <person name="Moreira S."/>
            <person name="Perkins V."/>
            <person name="De Repentigny L."/>
            <person name="Dufresne S.F."/>
        </authorList>
    </citation>
    <scope>NUCLEOTIDE SEQUENCE [LARGE SCALE GENOMIC DNA]</scope>
    <source>
        <strain evidence="2">HMR AF 39</strain>
    </source>
</reference>
<evidence type="ECO:0000313" key="2">
    <source>
        <dbReference type="EMBL" id="RHZ43109.1"/>
    </source>
</evidence>
<dbReference type="STRING" id="41047.A0A397FZ74"/>
<dbReference type="OrthoDB" id="4501177at2759"/>
<feature type="region of interest" description="Disordered" evidence="1">
    <location>
        <begin position="144"/>
        <end position="215"/>
    </location>
</feature>